<dbReference type="RefSeq" id="WP_175502198.1">
    <property type="nucleotide sequence ID" value="NZ_CP097349.1"/>
</dbReference>
<keyword evidence="6" id="KW-0238">DNA-binding</keyword>
<keyword evidence="3 9" id="KW-0032">Aminotransferase</keyword>
<evidence type="ECO:0000256" key="7">
    <source>
        <dbReference type="ARBA" id="ARBA00023163"/>
    </source>
</evidence>
<dbReference type="Gene3D" id="1.10.10.10">
    <property type="entry name" value="Winged helix-like DNA-binding domain superfamily/Winged helix DNA-binding domain"/>
    <property type="match status" value="1"/>
</dbReference>
<evidence type="ECO:0000256" key="2">
    <source>
        <dbReference type="ARBA" id="ARBA00005384"/>
    </source>
</evidence>
<dbReference type="InterPro" id="IPR015421">
    <property type="entry name" value="PyrdxlP-dep_Trfase_major"/>
</dbReference>
<keyword evidence="3 9" id="KW-0808">Transferase</keyword>
<keyword evidence="10" id="KW-1185">Reference proteome</keyword>
<name>A0ABZ2ZFB5_9BACI</name>
<feature type="domain" description="HTH gntR-type" evidence="8">
    <location>
        <begin position="39"/>
        <end position="107"/>
    </location>
</feature>
<protein>
    <submittedName>
        <fullName evidence="9">PLP-dependent aminotransferase family protein</fullName>
    </submittedName>
</protein>
<accession>A0ABZ2ZFB5</accession>
<dbReference type="Pfam" id="PF00392">
    <property type="entry name" value="GntR"/>
    <property type="match status" value="1"/>
</dbReference>
<evidence type="ECO:0000256" key="6">
    <source>
        <dbReference type="ARBA" id="ARBA00023125"/>
    </source>
</evidence>
<dbReference type="SMART" id="SM00345">
    <property type="entry name" value="HTH_GNTR"/>
    <property type="match status" value="1"/>
</dbReference>
<organism evidence="9 10">
    <name type="scientific">Cytobacillus pseudoceanisediminis</name>
    <dbReference type="NCBI Taxonomy" id="3051614"/>
    <lineage>
        <taxon>Bacteria</taxon>
        <taxon>Bacillati</taxon>
        <taxon>Bacillota</taxon>
        <taxon>Bacilli</taxon>
        <taxon>Bacillales</taxon>
        <taxon>Bacillaceae</taxon>
        <taxon>Cytobacillus</taxon>
    </lineage>
</organism>
<dbReference type="Pfam" id="PF00155">
    <property type="entry name" value="Aminotran_1_2"/>
    <property type="match status" value="1"/>
</dbReference>
<keyword evidence="5" id="KW-0805">Transcription regulation</keyword>
<comment type="similarity">
    <text evidence="2">In the C-terminal section; belongs to the class-I pyridoxal-phosphate-dependent aminotransferase family.</text>
</comment>
<dbReference type="Gene3D" id="3.40.640.10">
    <property type="entry name" value="Type I PLP-dependent aspartate aminotransferase-like (Major domain)"/>
    <property type="match status" value="1"/>
</dbReference>
<evidence type="ECO:0000313" key="9">
    <source>
        <dbReference type="EMBL" id="WZP05362.1"/>
    </source>
</evidence>
<proteinExistence type="inferred from homology"/>
<reference evidence="9 10" key="1">
    <citation type="submission" date="2024-04" db="EMBL/GenBank/DDBJ databases">
        <title>Screening of coral probiotics and analysis of their probiotic properties.</title>
        <authorList>
            <person name="Wang S."/>
        </authorList>
    </citation>
    <scope>NUCLEOTIDE SEQUENCE [LARGE SCALE GENOMIC DNA]</scope>
    <source>
        <strain evidence="9 10">GXU-Z9</strain>
    </source>
</reference>
<dbReference type="InterPro" id="IPR000524">
    <property type="entry name" value="Tscrpt_reg_HTH_GntR"/>
</dbReference>
<dbReference type="Proteomes" id="UP001472074">
    <property type="component" value="Chromosome"/>
</dbReference>
<dbReference type="SUPFAM" id="SSF46785">
    <property type="entry name" value="Winged helix' DNA-binding domain"/>
    <property type="match status" value="1"/>
</dbReference>
<gene>
    <name evidence="9" type="ORF">AADC60_14730</name>
</gene>
<dbReference type="InterPro" id="IPR004839">
    <property type="entry name" value="Aminotransferase_I/II_large"/>
</dbReference>
<evidence type="ECO:0000256" key="1">
    <source>
        <dbReference type="ARBA" id="ARBA00001933"/>
    </source>
</evidence>
<dbReference type="InterPro" id="IPR036390">
    <property type="entry name" value="WH_DNA-bd_sf"/>
</dbReference>
<evidence type="ECO:0000256" key="5">
    <source>
        <dbReference type="ARBA" id="ARBA00023015"/>
    </source>
</evidence>
<evidence type="ECO:0000256" key="4">
    <source>
        <dbReference type="ARBA" id="ARBA00022898"/>
    </source>
</evidence>
<dbReference type="PANTHER" id="PTHR46577">
    <property type="entry name" value="HTH-TYPE TRANSCRIPTIONAL REGULATORY PROTEIN GABR"/>
    <property type="match status" value="1"/>
</dbReference>
<evidence type="ECO:0000313" key="10">
    <source>
        <dbReference type="Proteomes" id="UP001472074"/>
    </source>
</evidence>
<comment type="cofactor">
    <cofactor evidence="1">
        <name>pyridoxal 5'-phosphate</name>
        <dbReference type="ChEBI" id="CHEBI:597326"/>
    </cofactor>
</comment>
<dbReference type="GO" id="GO:0008483">
    <property type="term" value="F:transaminase activity"/>
    <property type="evidence" value="ECO:0007669"/>
    <property type="project" value="UniProtKB-KW"/>
</dbReference>
<sequence>MMSALVFVPYTINSMMDTEKNSFGHLYPYKFNERSVFMGNKYDELIEEIQSRLDDERLKAGGKLPSIRRFAKEFNCSINTVMRAYSELEKAHLIYSVPKSGYFAVGTDMPKKQKPMIIDFVSAGPDKSKMPYRDYQHCMNQAIELYKEEMFQYSHPLGLPSLRHQLSAQLQDLQVFAPAERIAVVSGSQQALDLLVSLPFPNNKTEICTEQPTHFSFIDSITSRGLKPIGIEVNQKGIDLNYLEKIFRERNIKFFYTVSRFQNPTGCSYSNQEKKDMVELAQKYDVYIVEDDYMGDLDTRKKADPMFAYDPSGRVIYTKSFSKVLLPGLRLGLAVLPEALMKSFTQAKFAADVHTPVLTQGALEIYLSSGMFKAHIEKLRRQYKKKGTILQKAYLEHLPPNTSFTGGDSGFYSTVVLPGRMKAKNLVKHLQKKNVLVQDAAPMYLPEYLKENRIRLSVSQVEDRIIAVGVKKIGDGIRALAHSYF</sequence>
<dbReference type="EMBL" id="CP151651">
    <property type="protein sequence ID" value="WZP05362.1"/>
    <property type="molecule type" value="Genomic_DNA"/>
</dbReference>
<keyword evidence="7" id="KW-0804">Transcription</keyword>
<dbReference type="PANTHER" id="PTHR46577:SF1">
    <property type="entry name" value="HTH-TYPE TRANSCRIPTIONAL REGULATORY PROTEIN GABR"/>
    <property type="match status" value="1"/>
</dbReference>
<evidence type="ECO:0000259" key="8">
    <source>
        <dbReference type="PROSITE" id="PS50949"/>
    </source>
</evidence>
<keyword evidence="4" id="KW-0663">Pyridoxal phosphate</keyword>
<dbReference type="InterPro" id="IPR036388">
    <property type="entry name" value="WH-like_DNA-bd_sf"/>
</dbReference>
<dbReference type="InterPro" id="IPR015424">
    <property type="entry name" value="PyrdxlP-dep_Trfase"/>
</dbReference>
<dbReference type="InterPro" id="IPR051446">
    <property type="entry name" value="HTH_trans_reg/aminotransferase"/>
</dbReference>
<dbReference type="SUPFAM" id="SSF53383">
    <property type="entry name" value="PLP-dependent transferases"/>
    <property type="match status" value="1"/>
</dbReference>
<dbReference type="CDD" id="cd00609">
    <property type="entry name" value="AAT_like"/>
    <property type="match status" value="1"/>
</dbReference>
<evidence type="ECO:0000256" key="3">
    <source>
        <dbReference type="ARBA" id="ARBA00022576"/>
    </source>
</evidence>
<dbReference type="CDD" id="cd07377">
    <property type="entry name" value="WHTH_GntR"/>
    <property type="match status" value="1"/>
</dbReference>
<dbReference type="PROSITE" id="PS50949">
    <property type="entry name" value="HTH_GNTR"/>
    <property type="match status" value="1"/>
</dbReference>